<dbReference type="EMBL" id="JAVDQS010000001">
    <property type="protein sequence ID" value="MDR6403276.1"/>
    <property type="molecule type" value="Genomic_DNA"/>
</dbReference>
<name>A0ABU1L972_9FLAO</name>
<gene>
    <name evidence="2" type="ORF">J2781_000180</name>
</gene>
<feature type="compositionally biased region" description="Basic and acidic residues" evidence="1">
    <location>
        <begin position="1"/>
        <end position="20"/>
    </location>
</feature>
<accession>A0ABU1L972</accession>
<dbReference type="Proteomes" id="UP001184853">
    <property type="component" value="Unassembled WGS sequence"/>
</dbReference>
<protein>
    <submittedName>
        <fullName evidence="2">Uncharacterized protein</fullName>
    </submittedName>
</protein>
<comment type="caution">
    <text evidence="2">The sequence shown here is derived from an EMBL/GenBank/DDBJ whole genome shotgun (WGS) entry which is preliminary data.</text>
</comment>
<reference evidence="2 3" key="1">
    <citation type="submission" date="2023-07" db="EMBL/GenBank/DDBJ databases">
        <title>Sorghum-associated microbial communities from plants grown in Nebraska, USA.</title>
        <authorList>
            <person name="Schachtman D."/>
        </authorList>
    </citation>
    <scope>NUCLEOTIDE SEQUENCE [LARGE SCALE GENOMIC DNA]</scope>
    <source>
        <strain evidence="2 3">DS1709</strain>
    </source>
</reference>
<organism evidence="2 3">
    <name type="scientific">Chryseobacterium geocarposphaerae</name>
    <dbReference type="NCBI Taxonomy" id="1416776"/>
    <lineage>
        <taxon>Bacteria</taxon>
        <taxon>Pseudomonadati</taxon>
        <taxon>Bacteroidota</taxon>
        <taxon>Flavobacteriia</taxon>
        <taxon>Flavobacteriales</taxon>
        <taxon>Weeksellaceae</taxon>
        <taxon>Chryseobacterium group</taxon>
        <taxon>Chryseobacterium</taxon>
    </lineage>
</organism>
<feature type="region of interest" description="Disordered" evidence="1">
    <location>
        <begin position="1"/>
        <end position="34"/>
    </location>
</feature>
<evidence type="ECO:0000313" key="3">
    <source>
        <dbReference type="Proteomes" id="UP001184853"/>
    </source>
</evidence>
<evidence type="ECO:0000256" key="1">
    <source>
        <dbReference type="SAM" id="MobiDB-lite"/>
    </source>
</evidence>
<proteinExistence type="predicted"/>
<keyword evidence="3" id="KW-1185">Reference proteome</keyword>
<evidence type="ECO:0000313" key="2">
    <source>
        <dbReference type="EMBL" id="MDR6403276.1"/>
    </source>
</evidence>
<sequence length="34" mass="4049">MKKVIKAEKKPKNADIRNYDLCKNMQKNGKRTKK</sequence>